<comment type="caution">
    <text evidence="2">The sequence shown here is derived from an EMBL/GenBank/DDBJ whole genome shotgun (WGS) entry which is preliminary data.</text>
</comment>
<feature type="region of interest" description="Disordered" evidence="1">
    <location>
        <begin position="1"/>
        <end position="28"/>
    </location>
</feature>
<organism evidence="2 3">
    <name type="scientific">Streptomyces ipomoeae 91-03</name>
    <dbReference type="NCBI Taxonomy" id="698759"/>
    <lineage>
        <taxon>Bacteria</taxon>
        <taxon>Bacillati</taxon>
        <taxon>Actinomycetota</taxon>
        <taxon>Actinomycetes</taxon>
        <taxon>Kitasatosporales</taxon>
        <taxon>Streptomycetaceae</taxon>
        <taxon>Streptomyces</taxon>
    </lineage>
</organism>
<dbReference type="Proteomes" id="UP000010411">
    <property type="component" value="Unassembled WGS sequence"/>
</dbReference>
<dbReference type="AlphaFoldDB" id="L1L1N2"/>
<keyword evidence="3" id="KW-1185">Reference proteome</keyword>
<name>L1L1N2_9ACTN</name>
<accession>L1L1N2</accession>
<feature type="compositionally biased region" description="Basic residues" evidence="1">
    <location>
        <begin position="1"/>
        <end position="16"/>
    </location>
</feature>
<dbReference type="EMBL" id="AEJC01000191">
    <property type="protein sequence ID" value="EKX66777.1"/>
    <property type="molecule type" value="Genomic_DNA"/>
</dbReference>
<evidence type="ECO:0000256" key="1">
    <source>
        <dbReference type="SAM" id="MobiDB-lite"/>
    </source>
</evidence>
<protein>
    <submittedName>
        <fullName evidence="2">Uncharacterized protein</fullName>
    </submittedName>
</protein>
<proteinExistence type="predicted"/>
<gene>
    <name evidence="2" type="ORF">STRIP9103_05306</name>
</gene>
<sequence length="48" mass="5044">MPRPGSRRPYGRHRQPVRTGATHSVNSTGAAVAITAVIGCAECRVRAA</sequence>
<evidence type="ECO:0000313" key="3">
    <source>
        <dbReference type="Proteomes" id="UP000010411"/>
    </source>
</evidence>
<evidence type="ECO:0000313" key="2">
    <source>
        <dbReference type="EMBL" id="EKX66777.1"/>
    </source>
</evidence>
<reference evidence="2 3" key="1">
    <citation type="submission" date="2012-11" db="EMBL/GenBank/DDBJ databases">
        <authorList>
            <person name="Huguet-Tapia J.C."/>
            <person name="Durkin A.S."/>
            <person name="Pettis G.S."/>
            <person name="Badger J.H."/>
        </authorList>
    </citation>
    <scope>NUCLEOTIDE SEQUENCE [LARGE SCALE GENOMIC DNA]</scope>
    <source>
        <strain evidence="2 3">91-03</strain>
    </source>
</reference>